<organism evidence="2 3">
    <name type="scientific">Ricinus communis</name>
    <name type="common">Castor bean</name>
    <dbReference type="NCBI Taxonomy" id="3988"/>
    <lineage>
        <taxon>Eukaryota</taxon>
        <taxon>Viridiplantae</taxon>
        <taxon>Streptophyta</taxon>
        <taxon>Embryophyta</taxon>
        <taxon>Tracheophyta</taxon>
        <taxon>Spermatophyta</taxon>
        <taxon>Magnoliopsida</taxon>
        <taxon>eudicotyledons</taxon>
        <taxon>Gunneridae</taxon>
        <taxon>Pentapetalae</taxon>
        <taxon>rosids</taxon>
        <taxon>fabids</taxon>
        <taxon>Malpighiales</taxon>
        <taxon>Euphorbiaceae</taxon>
        <taxon>Acalyphoideae</taxon>
        <taxon>Acalypheae</taxon>
        <taxon>Ricinus</taxon>
    </lineage>
</organism>
<feature type="compositionally biased region" description="Polar residues" evidence="1">
    <location>
        <begin position="29"/>
        <end position="38"/>
    </location>
</feature>
<feature type="region of interest" description="Disordered" evidence="1">
    <location>
        <begin position="126"/>
        <end position="170"/>
    </location>
</feature>
<sequence length="204" mass="21967">MGCGESKHAVATANSTITRKKSKDIIETVNETSQNGNKHGSVEVKDIAEDKELKGNNVKEAEAGRLISKESPNRYFSSRKDEDVEGFASEKSEYFSPRLGSGKESSFNDCVKSDDVAGEALFQERKQETENGESAIVKEENMTKEAETGTSIVSEVPTPDGEKKQNAGKKKLKGAEVALLYAGEAGSSTELGSEGKPQGNIRKT</sequence>
<accession>B9RT07</accession>
<feature type="region of interest" description="Disordered" evidence="1">
    <location>
        <begin position="1"/>
        <end position="89"/>
    </location>
</feature>
<feature type="region of interest" description="Disordered" evidence="1">
    <location>
        <begin position="182"/>
        <end position="204"/>
    </location>
</feature>
<gene>
    <name evidence="2" type="ORF">RCOM_0680210</name>
</gene>
<dbReference type="eggNOG" id="ENOG502SX1C">
    <property type="taxonomic scope" value="Eukaryota"/>
</dbReference>
<reference evidence="3" key="1">
    <citation type="journal article" date="2010" name="Nat. Biotechnol.">
        <title>Draft genome sequence of the oilseed species Ricinus communis.</title>
        <authorList>
            <person name="Chan A.P."/>
            <person name="Crabtree J."/>
            <person name="Zhao Q."/>
            <person name="Lorenzi H."/>
            <person name="Orvis J."/>
            <person name="Puiu D."/>
            <person name="Melake-Berhan A."/>
            <person name="Jones K.M."/>
            <person name="Redman J."/>
            <person name="Chen G."/>
            <person name="Cahoon E.B."/>
            <person name="Gedil M."/>
            <person name="Stanke M."/>
            <person name="Haas B.J."/>
            <person name="Wortman J.R."/>
            <person name="Fraser-Liggett C.M."/>
            <person name="Ravel J."/>
            <person name="Rabinowicz P.D."/>
        </authorList>
    </citation>
    <scope>NUCLEOTIDE SEQUENCE [LARGE SCALE GENOMIC DNA]</scope>
    <source>
        <strain evidence="3">cv. Hale</strain>
    </source>
</reference>
<evidence type="ECO:0000313" key="3">
    <source>
        <dbReference type="Proteomes" id="UP000008311"/>
    </source>
</evidence>
<feature type="compositionally biased region" description="Basic and acidic residues" evidence="1">
    <location>
        <begin position="136"/>
        <end position="147"/>
    </location>
</feature>
<feature type="compositionally biased region" description="Basic and acidic residues" evidence="1">
    <location>
        <begin position="40"/>
        <end position="89"/>
    </location>
</feature>
<evidence type="ECO:0000313" key="2">
    <source>
        <dbReference type="EMBL" id="EEF45490.1"/>
    </source>
</evidence>
<keyword evidence="3" id="KW-1185">Reference proteome</keyword>
<dbReference type="EMBL" id="EQ973812">
    <property type="protein sequence ID" value="EEF45490.1"/>
    <property type="molecule type" value="Genomic_DNA"/>
</dbReference>
<dbReference type="Proteomes" id="UP000008311">
    <property type="component" value="Unassembled WGS sequence"/>
</dbReference>
<evidence type="ECO:0000256" key="1">
    <source>
        <dbReference type="SAM" id="MobiDB-lite"/>
    </source>
</evidence>
<dbReference type="InParanoid" id="B9RT07"/>
<dbReference type="AlphaFoldDB" id="B9RT07"/>
<proteinExistence type="predicted"/>
<protein>
    <submittedName>
        <fullName evidence="2">Uncharacterized protein</fullName>
    </submittedName>
</protein>
<name>B9RT07_RICCO</name>